<feature type="region of interest" description="Disordered" evidence="1">
    <location>
        <begin position="22"/>
        <end position="58"/>
    </location>
</feature>
<evidence type="ECO:0000313" key="3">
    <source>
        <dbReference type="Proteomes" id="UP000699042"/>
    </source>
</evidence>
<sequence length="89" mass="10097">AQSIPHTIFNLIKLFQCRLRRCRTPKEDSNTQRNGRENGTTRVKNTPTQPSPSQALTPICHWRSPTLALWRPQYAPPAPAAGRTRNHGQ</sequence>
<feature type="compositionally biased region" description="Polar residues" evidence="1">
    <location>
        <begin position="37"/>
        <end position="56"/>
    </location>
</feature>
<evidence type="ECO:0000256" key="1">
    <source>
        <dbReference type="SAM" id="MobiDB-lite"/>
    </source>
</evidence>
<accession>A0A9P7QZI0</accession>
<dbReference type="AlphaFoldDB" id="A0A9P7QZI0"/>
<reference evidence="2" key="1">
    <citation type="submission" date="2021-05" db="EMBL/GenBank/DDBJ databases">
        <title>Comparative genomics of three Colletotrichum scovillei strains and genetic complementation revealed genes involved fungal growth and virulence on chili pepper.</title>
        <authorList>
            <person name="Hsieh D.-K."/>
            <person name="Chuang S.-C."/>
            <person name="Chen C.-Y."/>
            <person name="Chao Y.-T."/>
            <person name="Lu M.-Y.J."/>
            <person name="Lee M.-H."/>
            <person name="Shih M.-C."/>
        </authorList>
    </citation>
    <scope>NUCLEOTIDE SEQUENCE</scope>
    <source>
        <strain evidence="2">Coll-153</strain>
    </source>
</reference>
<feature type="compositionally biased region" description="Basic and acidic residues" evidence="1">
    <location>
        <begin position="24"/>
        <end position="36"/>
    </location>
</feature>
<name>A0A9P7QZI0_9PEZI</name>
<dbReference type="EMBL" id="JAESDN010000009">
    <property type="protein sequence ID" value="KAG7045060.1"/>
    <property type="molecule type" value="Genomic_DNA"/>
</dbReference>
<protein>
    <submittedName>
        <fullName evidence="2">Uncharacterized protein</fullName>
    </submittedName>
</protein>
<gene>
    <name evidence="2" type="ORF">JMJ77_009148</name>
</gene>
<organism evidence="2 3">
    <name type="scientific">Colletotrichum scovillei</name>
    <dbReference type="NCBI Taxonomy" id="1209932"/>
    <lineage>
        <taxon>Eukaryota</taxon>
        <taxon>Fungi</taxon>
        <taxon>Dikarya</taxon>
        <taxon>Ascomycota</taxon>
        <taxon>Pezizomycotina</taxon>
        <taxon>Sordariomycetes</taxon>
        <taxon>Hypocreomycetidae</taxon>
        <taxon>Glomerellales</taxon>
        <taxon>Glomerellaceae</taxon>
        <taxon>Colletotrichum</taxon>
        <taxon>Colletotrichum acutatum species complex</taxon>
    </lineage>
</organism>
<dbReference type="Proteomes" id="UP000699042">
    <property type="component" value="Unassembled WGS sequence"/>
</dbReference>
<feature type="non-terminal residue" evidence="2">
    <location>
        <position position="1"/>
    </location>
</feature>
<evidence type="ECO:0000313" key="2">
    <source>
        <dbReference type="EMBL" id="KAG7045060.1"/>
    </source>
</evidence>
<proteinExistence type="predicted"/>
<comment type="caution">
    <text evidence="2">The sequence shown here is derived from an EMBL/GenBank/DDBJ whole genome shotgun (WGS) entry which is preliminary data.</text>
</comment>
<keyword evidence="3" id="KW-1185">Reference proteome</keyword>